<dbReference type="GO" id="GO:0007154">
    <property type="term" value="P:cell communication"/>
    <property type="evidence" value="ECO:0007669"/>
    <property type="project" value="InterPro"/>
</dbReference>
<keyword evidence="2" id="KW-0677">Repeat</keyword>
<dbReference type="GO" id="GO:0005509">
    <property type="term" value="F:calcium ion binding"/>
    <property type="evidence" value="ECO:0007669"/>
    <property type="project" value="InterPro"/>
</dbReference>
<dbReference type="GO" id="GO:0016020">
    <property type="term" value="C:membrane"/>
    <property type="evidence" value="ECO:0007669"/>
    <property type="project" value="InterPro"/>
</dbReference>
<keyword evidence="1" id="KW-0732">Signal</keyword>
<evidence type="ECO:0000313" key="6">
    <source>
        <dbReference type="EMBL" id="KHD09515.1"/>
    </source>
</evidence>
<dbReference type="Gene3D" id="2.60.40.2030">
    <property type="match status" value="2"/>
</dbReference>
<evidence type="ECO:0000259" key="5">
    <source>
        <dbReference type="PROSITE" id="PS50268"/>
    </source>
</evidence>
<dbReference type="Proteomes" id="UP000030428">
    <property type="component" value="Unassembled WGS sequence"/>
</dbReference>
<dbReference type="AlphaFoldDB" id="A0A0A6P1V7"/>
<keyword evidence="4" id="KW-0813">Transport</keyword>
<comment type="caution">
    <text evidence="6">The sequence shown here is derived from an EMBL/GenBank/DDBJ whole genome shotgun (WGS) entry which is preliminary data.</text>
</comment>
<dbReference type="InterPro" id="IPR003644">
    <property type="entry name" value="Calx_beta"/>
</dbReference>
<dbReference type="InterPro" id="IPR038081">
    <property type="entry name" value="CalX-like_sf"/>
</dbReference>
<dbReference type="PANTHER" id="PTHR11878">
    <property type="entry name" value="SODIUM/CALCIUM EXCHANGER"/>
    <property type="match status" value="1"/>
</dbReference>
<dbReference type="PANTHER" id="PTHR11878:SF65">
    <property type="entry name" value="NA_CA-EXCHANGE PROTEIN, ISOFORM G"/>
    <property type="match status" value="1"/>
</dbReference>
<evidence type="ECO:0000256" key="3">
    <source>
        <dbReference type="ARBA" id="ARBA00022837"/>
    </source>
</evidence>
<organism evidence="6 7">
    <name type="scientific">Candidatus Thiomargarita nelsonii</name>
    <dbReference type="NCBI Taxonomy" id="1003181"/>
    <lineage>
        <taxon>Bacteria</taxon>
        <taxon>Pseudomonadati</taxon>
        <taxon>Pseudomonadota</taxon>
        <taxon>Gammaproteobacteria</taxon>
        <taxon>Thiotrichales</taxon>
        <taxon>Thiotrichaceae</taxon>
        <taxon>Thiomargarita</taxon>
    </lineage>
</organism>
<feature type="domain" description="Cadherin" evidence="5">
    <location>
        <begin position="198"/>
        <end position="335"/>
    </location>
</feature>
<keyword evidence="7" id="KW-1185">Reference proteome</keyword>
<dbReference type="GO" id="GO:0007156">
    <property type="term" value="P:homophilic cell adhesion via plasma membrane adhesion molecules"/>
    <property type="evidence" value="ECO:0007669"/>
    <property type="project" value="InterPro"/>
</dbReference>
<evidence type="ECO:0000256" key="1">
    <source>
        <dbReference type="ARBA" id="ARBA00022729"/>
    </source>
</evidence>
<accession>A0A0A6P1V7</accession>
<dbReference type="EMBL" id="JSZA02000236">
    <property type="protein sequence ID" value="KHD09515.1"/>
    <property type="molecule type" value="Genomic_DNA"/>
</dbReference>
<keyword evidence="3" id="KW-0106">Calcium</keyword>
<dbReference type="PROSITE" id="PS50268">
    <property type="entry name" value="CADHERIN_2"/>
    <property type="match status" value="1"/>
</dbReference>
<dbReference type="InterPro" id="IPR002126">
    <property type="entry name" value="Cadherin-like_dom"/>
</dbReference>
<sequence length="547" mass="57975">MDIPASQIISVSLGTSDPDGVSIFSAPLGDFFPIIGDSFVILSTGLASSASLPNNEEGLSATLNGLNNSQGQDMVQMAYELQAPTGSTCLRFEFSFLSDEFPEFVGTSFNDVFTAEYPNSDITIVGNDIVAPLNFASDTEDNVINVNTVFGVFDNTGTTYDGSTPLLTATTPIDSTLPVRVVFTIQDMGDSFYDSAVFLDNFRWSFEQDCSQGSQLSTVRFTATSVDVAETGGTVTLTVTRIDGSDGELTVNYATTDGTATDGSDYVGATSTLTWANGDTSDKTLTLTITDDTLPENNETFTVTLSEPVTGESVDTATVTIIDNDDNGQAGSPQITSSTVNETAGTVTVTVSRVGGSNGELTVNYATTDGTATDGSDYVSASGTLTWADGDSSDKTFTVTISDDSQSEGNETFIVSLTDPVSGESLGSGTVTIIDNDSTLVTLASLTATGLENRVRLEWKTVTEFDSIGFHIWRATGEGWKYGDYSTVTRLTDQLIPAEGNSGAGASYSYIDYDVEPFVTYYYGLEDRNGVDQPTYYLDNIDSATVK</sequence>
<dbReference type="InterPro" id="IPR051171">
    <property type="entry name" value="CaCA"/>
</dbReference>
<name>A0A0A6P1V7_9GAMM</name>
<protein>
    <recommendedName>
        <fullName evidence="5">Cadherin domain-containing protein</fullName>
    </recommendedName>
</protein>
<dbReference type="Pfam" id="PF03160">
    <property type="entry name" value="Calx-beta"/>
    <property type="match status" value="2"/>
</dbReference>
<dbReference type="SUPFAM" id="SSF141072">
    <property type="entry name" value="CalX-like"/>
    <property type="match status" value="2"/>
</dbReference>
<evidence type="ECO:0000313" key="7">
    <source>
        <dbReference type="Proteomes" id="UP000030428"/>
    </source>
</evidence>
<gene>
    <name evidence="6" type="ORF">PN36_30880</name>
</gene>
<dbReference type="GO" id="GO:0030001">
    <property type="term" value="P:metal ion transport"/>
    <property type="evidence" value="ECO:0007669"/>
    <property type="project" value="TreeGrafter"/>
</dbReference>
<keyword evidence="4" id="KW-0406">Ion transport</keyword>
<proteinExistence type="predicted"/>
<dbReference type="NCBIfam" id="NF038133">
    <property type="entry name" value="choice_anch_L"/>
    <property type="match status" value="1"/>
</dbReference>
<dbReference type="SMART" id="SM00237">
    <property type="entry name" value="Calx_beta"/>
    <property type="match status" value="2"/>
</dbReference>
<evidence type="ECO:0000256" key="2">
    <source>
        <dbReference type="ARBA" id="ARBA00022737"/>
    </source>
</evidence>
<evidence type="ECO:0000256" key="4">
    <source>
        <dbReference type="ARBA" id="ARBA00023065"/>
    </source>
</evidence>
<reference evidence="6 7" key="1">
    <citation type="journal article" date="2016" name="Front. Microbiol.">
        <title>Single-Cell (Meta-)Genomics of a Dimorphic Candidatus Thiomargarita nelsonii Reveals Genomic Plasticity.</title>
        <authorList>
            <person name="Flood B.E."/>
            <person name="Fliss P."/>
            <person name="Jones D.S."/>
            <person name="Dick G.J."/>
            <person name="Jain S."/>
            <person name="Kaster A.K."/>
            <person name="Winkel M."/>
            <person name="Mussmann M."/>
            <person name="Bailey J."/>
        </authorList>
    </citation>
    <scope>NUCLEOTIDE SEQUENCE [LARGE SCALE GENOMIC DNA]</scope>
    <source>
        <strain evidence="6">Hydrate Ridge</strain>
    </source>
</reference>
<dbReference type="InterPro" id="IPR049804">
    <property type="entry name" value="Choice_anch_L"/>
</dbReference>